<dbReference type="GO" id="GO:0006145">
    <property type="term" value="P:purine nucleobase catabolic process"/>
    <property type="evidence" value="ECO:0007669"/>
    <property type="project" value="TreeGrafter"/>
</dbReference>
<dbReference type="GO" id="GO:0004038">
    <property type="term" value="F:allantoinase activity"/>
    <property type="evidence" value="ECO:0007669"/>
    <property type="project" value="TreeGrafter"/>
</dbReference>
<dbReference type="RefSeq" id="WP_044348648.1">
    <property type="nucleotide sequence ID" value="NZ_AZAC01000014.1"/>
</dbReference>
<dbReference type="CDD" id="cd01317">
    <property type="entry name" value="DHOase_IIa"/>
    <property type="match status" value="1"/>
</dbReference>
<evidence type="ECO:0000256" key="6">
    <source>
        <dbReference type="HAMAP-Rule" id="MF_00220"/>
    </source>
</evidence>
<keyword evidence="9" id="KW-1185">Reference proteome</keyword>
<evidence type="ECO:0000256" key="5">
    <source>
        <dbReference type="ARBA" id="ARBA00022975"/>
    </source>
</evidence>
<dbReference type="InterPro" id="IPR011059">
    <property type="entry name" value="Metal-dep_hydrolase_composite"/>
</dbReference>
<feature type="binding site" evidence="6">
    <location>
        <position position="62"/>
    </location>
    <ligand>
        <name>Zn(2+)</name>
        <dbReference type="ChEBI" id="CHEBI:29105"/>
        <label>1</label>
    </ligand>
</feature>
<evidence type="ECO:0000259" key="7">
    <source>
        <dbReference type="Pfam" id="PF12890"/>
    </source>
</evidence>
<name>A0A0D2GFA6_9BACT</name>
<proteinExistence type="inferred from homology"/>
<reference evidence="8 9" key="1">
    <citation type="submission" date="2013-11" db="EMBL/GenBank/DDBJ databases">
        <title>Metagenomic analysis of a methanogenic consortium involved in long chain n-alkane degradation.</title>
        <authorList>
            <person name="Davidova I.A."/>
            <person name="Callaghan A.V."/>
            <person name="Wawrik B."/>
            <person name="Pruitt S."/>
            <person name="Marks C."/>
            <person name="Duncan K.E."/>
            <person name="Suflita J.M."/>
        </authorList>
    </citation>
    <scope>NUCLEOTIDE SEQUENCE [LARGE SCALE GENOMIC DNA]</scope>
    <source>
        <strain evidence="8 9">SPR</strain>
    </source>
</reference>
<evidence type="ECO:0000256" key="2">
    <source>
        <dbReference type="ARBA" id="ARBA00010286"/>
    </source>
</evidence>
<dbReference type="FunCoup" id="A0A0D2GFA6">
    <property type="interactions" value="547"/>
</dbReference>
<evidence type="ECO:0000256" key="4">
    <source>
        <dbReference type="ARBA" id="ARBA00022801"/>
    </source>
</evidence>
<dbReference type="InterPro" id="IPR002195">
    <property type="entry name" value="Dihydroorotase_CS"/>
</dbReference>
<dbReference type="PANTHER" id="PTHR43668">
    <property type="entry name" value="ALLANTOINASE"/>
    <property type="match status" value="1"/>
</dbReference>
<dbReference type="STRING" id="1429043.X474_11220"/>
<dbReference type="InterPro" id="IPR024403">
    <property type="entry name" value="DHOase_cat"/>
</dbReference>
<keyword evidence="3 6" id="KW-0479">Metal-binding</keyword>
<comment type="pathway">
    <text evidence="6">Pyrimidine metabolism; UMP biosynthesis via de novo pathway; (S)-dihydroorotate from bicarbonate: step 3/3.</text>
</comment>
<dbReference type="InterPro" id="IPR032466">
    <property type="entry name" value="Metal_Hydrolase"/>
</dbReference>
<dbReference type="HAMAP" id="MF_00220_B">
    <property type="entry name" value="PyrC_classI_B"/>
    <property type="match status" value="1"/>
</dbReference>
<dbReference type="Pfam" id="PF12890">
    <property type="entry name" value="DHOase"/>
    <property type="match status" value="1"/>
</dbReference>
<dbReference type="SUPFAM" id="SSF51556">
    <property type="entry name" value="Metallo-dependent hydrolases"/>
    <property type="match status" value="1"/>
</dbReference>
<feature type="binding site" evidence="6">
    <location>
        <position position="60"/>
    </location>
    <ligand>
        <name>Zn(2+)</name>
        <dbReference type="ChEBI" id="CHEBI:29105"/>
        <label>1</label>
    </ligand>
</feature>
<dbReference type="Gene3D" id="3.20.20.140">
    <property type="entry name" value="Metal-dependent hydrolases"/>
    <property type="match status" value="1"/>
</dbReference>
<sequence length="426" mass="45794">MRILLKNGRLFCPASNLDETGDVLLGEGKIKELGGHITAGDAKEIDCQGKLITPGLIDAHVHLREPGEEYKEDIESGTKAAAAGGFTAVAAMPNTNPVNDTRAVTDLIMEKARRLGKARVYPVGAITKGLKGEELTEMYELVEAGCVGVTDDGKPVADSRMLRRAMEYALTFDIAVVCHSEDKRLSAHGVMHEGPFATKYGLNGIPHEAEVLAVERDAALAVLTGARTHICHLSCAGSVEAVRRAKEKGGRITCETAPHYLTLIDENVGNYDTHAKMNPPLRTAEDREAMCRGLADGTIDMVSTDHAPHSILEKDVEFDRAAFGVVGLETSLGIMLELVEKGVLTLEQMITRMSLAPARAFGLPGGKLEINGPADLTVIDLNLPWVVKPELFLSKGRNTPFAGRKLPGRAVLTICGGEITYTHEES</sequence>
<keyword evidence="5 6" id="KW-0665">Pyrimidine biosynthesis</keyword>
<gene>
    <name evidence="6" type="primary">pyrC</name>
    <name evidence="8" type="ORF">X474_11220</name>
</gene>
<comment type="function">
    <text evidence="1 6">Catalyzes the reversible cyclization of carbamoyl aspartate to dihydroorotate.</text>
</comment>
<dbReference type="PATRIC" id="fig|1429043.3.peg.2385"/>
<dbReference type="NCBIfam" id="TIGR00857">
    <property type="entry name" value="pyrC_multi"/>
    <property type="match status" value="1"/>
</dbReference>
<dbReference type="Gene3D" id="2.30.40.10">
    <property type="entry name" value="Urease, subunit C, domain 1"/>
    <property type="match status" value="1"/>
</dbReference>
<feature type="binding site" evidence="6">
    <location>
        <position position="94"/>
    </location>
    <ligand>
        <name>substrate</name>
    </ligand>
</feature>
<feature type="domain" description="Dihydroorotase catalytic" evidence="7">
    <location>
        <begin position="49"/>
        <end position="235"/>
    </location>
</feature>
<feature type="binding site" evidence="6">
    <location>
        <position position="179"/>
    </location>
    <ligand>
        <name>Zn(2+)</name>
        <dbReference type="ChEBI" id="CHEBI:29105"/>
        <label>2</label>
    </ligand>
</feature>
<evidence type="ECO:0000256" key="3">
    <source>
        <dbReference type="ARBA" id="ARBA00022723"/>
    </source>
</evidence>
<keyword evidence="4 6" id="KW-0378">Hydrolase</keyword>
<feature type="binding site" evidence="6">
    <location>
        <position position="152"/>
    </location>
    <ligand>
        <name>Zn(2+)</name>
        <dbReference type="ChEBI" id="CHEBI:29105"/>
        <label>2</label>
    </ligand>
</feature>
<dbReference type="GO" id="GO:0004151">
    <property type="term" value="F:dihydroorotase activity"/>
    <property type="evidence" value="ECO:0007669"/>
    <property type="project" value="UniProtKB-UniRule"/>
</dbReference>
<dbReference type="AlphaFoldDB" id="A0A0D2GFA6"/>
<feature type="binding site" evidence="6">
    <location>
        <position position="278"/>
    </location>
    <ligand>
        <name>substrate</name>
    </ligand>
</feature>
<feature type="binding site" evidence="6">
    <location>
        <position position="152"/>
    </location>
    <ligand>
        <name>Zn(2+)</name>
        <dbReference type="ChEBI" id="CHEBI:29105"/>
        <label>1</label>
    </ligand>
</feature>
<evidence type="ECO:0000313" key="8">
    <source>
        <dbReference type="EMBL" id="KIX13602.1"/>
    </source>
</evidence>
<dbReference type="InterPro" id="IPR004722">
    <property type="entry name" value="DHOase"/>
</dbReference>
<dbReference type="PROSITE" id="PS00482">
    <property type="entry name" value="DIHYDROOROTASE_1"/>
    <property type="match status" value="1"/>
</dbReference>
<dbReference type="SUPFAM" id="SSF51338">
    <property type="entry name" value="Composite domain of metallo-dependent hydrolases"/>
    <property type="match status" value="1"/>
</dbReference>
<comment type="cofactor">
    <cofactor evidence="6">
        <name>Zn(2+)</name>
        <dbReference type="ChEBI" id="CHEBI:29105"/>
    </cofactor>
    <text evidence="6">Binds 2 Zn(2+) ions per subunit.</text>
</comment>
<dbReference type="EMBL" id="AZAC01000014">
    <property type="protein sequence ID" value="KIX13602.1"/>
    <property type="molecule type" value="Genomic_DNA"/>
</dbReference>
<evidence type="ECO:0000256" key="1">
    <source>
        <dbReference type="ARBA" id="ARBA00002368"/>
    </source>
</evidence>
<feature type="binding site" evidence="6">
    <location>
        <begin position="62"/>
        <end position="64"/>
    </location>
    <ligand>
        <name>substrate</name>
    </ligand>
</feature>
<evidence type="ECO:0000313" key="9">
    <source>
        <dbReference type="Proteomes" id="UP000032233"/>
    </source>
</evidence>
<dbReference type="GO" id="GO:0008270">
    <property type="term" value="F:zinc ion binding"/>
    <property type="evidence" value="ECO:0007669"/>
    <property type="project" value="UniProtKB-UniRule"/>
</dbReference>
<feature type="binding site" evidence="6">
    <location>
        <position position="232"/>
    </location>
    <ligand>
        <name>Zn(2+)</name>
        <dbReference type="ChEBI" id="CHEBI:29105"/>
        <label>2</label>
    </ligand>
</feature>
<feature type="binding site" evidence="6">
    <location>
        <position position="309"/>
    </location>
    <ligand>
        <name>substrate</name>
    </ligand>
</feature>
<accession>A0A0D2GFA6</accession>
<feature type="binding site" evidence="6">
    <location>
        <position position="305"/>
    </location>
    <ligand>
        <name>Zn(2+)</name>
        <dbReference type="ChEBI" id="CHEBI:29105"/>
        <label>1</label>
    </ligand>
</feature>
<dbReference type="PANTHER" id="PTHR43668:SF2">
    <property type="entry name" value="ALLANTOINASE"/>
    <property type="match status" value="1"/>
</dbReference>
<comment type="caution">
    <text evidence="8">The sequence shown here is derived from an EMBL/GenBank/DDBJ whole genome shotgun (WGS) entry which is preliminary data.</text>
</comment>
<organism evidence="8 9">
    <name type="scientific">Dethiosulfatarculus sandiegensis</name>
    <dbReference type="NCBI Taxonomy" id="1429043"/>
    <lineage>
        <taxon>Bacteria</taxon>
        <taxon>Pseudomonadati</taxon>
        <taxon>Thermodesulfobacteriota</taxon>
        <taxon>Desulfarculia</taxon>
        <taxon>Desulfarculales</taxon>
        <taxon>Desulfarculaceae</taxon>
        <taxon>Dethiosulfatarculus</taxon>
    </lineage>
</organism>
<protein>
    <recommendedName>
        <fullName evidence="6">Dihydroorotase</fullName>
        <shortName evidence="6">DHOase</shortName>
        <ecNumber evidence="6">3.5.2.3</ecNumber>
    </recommendedName>
</protein>
<dbReference type="OrthoDB" id="9803027at2"/>
<dbReference type="GO" id="GO:0044205">
    <property type="term" value="P:'de novo' UMP biosynthetic process"/>
    <property type="evidence" value="ECO:0007669"/>
    <property type="project" value="UniProtKB-UniRule"/>
</dbReference>
<feature type="active site" evidence="6">
    <location>
        <position position="305"/>
    </location>
</feature>
<comment type="similarity">
    <text evidence="2 6">Belongs to the metallo-dependent hydrolases superfamily. DHOase family. Class I DHOase subfamily.</text>
</comment>
<dbReference type="InParanoid" id="A0A0D2GFA6"/>
<dbReference type="PROSITE" id="PS00483">
    <property type="entry name" value="DIHYDROOROTASE_2"/>
    <property type="match status" value="1"/>
</dbReference>
<feature type="binding site" evidence="6">
    <location>
        <begin position="323"/>
        <end position="324"/>
    </location>
    <ligand>
        <name>substrate</name>
    </ligand>
</feature>
<dbReference type="Proteomes" id="UP000032233">
    <property type="component" value="Unassembled WGS sequence"/>
</dbReference>
<keyword evidence="6" id="KW-0862">Zinc</keyword>
<dbReference type="InterPro" id="IPR050138">
    <property type="entry name" value="DHOase/Allantoinase_Hydrolase"/>
</dbReference>
<dbReference type="UniPathway" id="UPA00070">
    <property type="reaction ID" value="UER00117"/>
</dbReference>
<dbReference type="GO" id="GO:0005737">
    <property type="term" value="C:cytoplasm"/>
    <property type="evidence" value="ECO:0007669"/>
    <property type="project" value="TreeGrafter"/>
</dbReference>
<dbReference type="EC" id="3.5.2.3" evidence="6"/>
<comment type="catalytic activity">
    <reaction evidence="6">
        <text>(S)-dihydroorotate + H2O = N-carbamoyl-L-aspartate + H(+)</text>
        <dbReference type="Rhea" id="RHEA:24296"/>
        <dbReference type="ChEBI" id="CHEBI:15377"/>
        <dbReference type="ChEBI" id="CHEBI:15378"/>
        <dbReference type="ChEBI" id="CHEBI:30864"/>
        <dbReference type="ChEBI" id="CHEBI:32814"/>
        <dbReference type="EC" id="3.5.2.3"/>
    </reaction>
</comment>